<protein>
    <recommendedName>
        <fullName evidence="3">Tetracycline regulation of excision, RteC</fullName>
    </recommendedName>
</protein>
<organism evidence="1 2">
    <name type="scientific">Winogradskyella endarachnes</name>
    <dbReference type="NCBI Taxonomy" id="2681965"/>
    <lineage>
        <taxon>Bacteria</taxon>
        <taxon>Pseudomonadati</taxon>
        <taxon>Bacteroidota</taxon>
        <taxon>Flavobacteriia</taxon>
        <taxon>Flavobacteriales</taxon>
        <taxon>Flavobacteriaceae</taxon>
        <taxon>Winogradskyella</taxon>
    </lineage>
</organism>
<gene>
    <name evidence="1" type="ORF">GN138_09355</name>
</gene>
<name>A0A6L6U8H7_9FLAO</name>
<dbReference type="Proteomes" id="UP000478208">
    <property type="component" value="Unassembled WGS sequence"/>
</dbReference>
<sequence length="282" mass="33188">MKDRIDKILLSYKSEISEIGQDVPFSYAKIETGIHISRKYLQELRLVLRKGKFGSPKTEIKFFKNQKPFIYGRLKFYSKLYKYHTHKPLGTKKSQRIFIDSKIEKLQDYYQRNIDFVQYYRENSTLLDEYYFLRGKDNPALFSDTSHFYTDSEFSTSHDNAVAKIIAYDLLLVYYVEELKNLKKSSASGEGLRKYLKTNNLNWTANKIDLVELIYALHSSSTINNGAIEIREIALACEKIFNIELGNYYHTFIEIRARKSSPTKFIDKLKEALQKRILDLDI</sequence>
<reference evidence="1 2" key="1">
    <citation type="submission" date="2019-12" db="EMBL/GenBank/DDBJ databases">
        <authorList>
            <person name="Li J."/>
        </authorList>
    </citation>
    <scope>NUCLEOTIDE SEQUENCE [LARGE SCALE GENOMIC DNA]</scope>
    <source>
        <strain evidence="1 2">HL2-2</strain>
    </source>
</reference>
<evidence type="ECO:0008006" key="3">
    <source>
        <dbReference type="Google" id="ProtNLM"/>
    </source>
</evidence>
<keyword evidence="2" id="KW-1185">Reference proteome</keyword>
<dbReference type="RefSeq" id="WP_157363538.1">
    <property type="nucleotide sequence ID" value="NZ_WOWS01000003.1"/>
</dbReference>
<dbReference type="Pfam" id="PF09357">
    <property type="entry name" value="RteC"/>
    <property type="match status" value="1"/>
</dbReference>
<evidence type="ECO:0000313" key="2">
    <source>
        <dbReference type="Proteomes" id="UP000478208"/>
    </source>
</evidence>
<proteinExistence type="predicted"/>
<dbReference type="AlphaFoldDB" id="A0A6L6U8H7"/>
<dbReference type="EMBL" id="WOWS01000003">
    <property type="protein sequence ID" value="MUU78650.1"/>
    <property type="molecule type" value="Genomic_DNA"/>
</dbReference>
<comment type="caution">
    <text evidence="1">The sequence shown here is derived from an EMBL/GenBank/DDBJ whole genome shotgun (WGS) entry which is preliminary data.</text>
</comment>
<accession>A0A6L6U8H7</accession>
<dbReference type="InterPro" id="IPR018534">
    <property type="entry name" value="Tet_reg_excision_RteC"/>
</dbReference>
<evidence type="ECO:0000313" key="1">
    <source>
        <dbReference type="EMBL" id="MUU78650.1"/>
    </source>
</evidence>